<feature type="transmembrane region" description="Helical" evidence="1">
    <location>
        <begin position="141"/>
        <end position="162"/>
    </location>
</feature>
<organism evidence="3 4">
    <name type="scientific">Polynucleobacter asymbioticus</name>
    <dbReference type="NCBI Taxonomy" id="576611"/>
    <lineage>
        <taxon>Bacteria</taxon>
        <taxon>Pseudomonadati</taxon>
        <taxon>Pseudomonadota</taxon>
        <taxon>Betaproteobacteria</taxon>
        <taxon>Burkholderiales</taxon>
        <taxon>Burkholderiaceae</taxon>
        <taxon>Polynucleobacter</taxon>
    </lineage>
</organism>
<dbReference type="InterPro" id="IPR000620">
    <property type="entry name" value="EamA_dom"/>
</dbReference>
<keyword evidence="1" id="KW-0472">Membrane</keyword>
<gene>
    <name evidence="3" type="ORF">AOC25_08965</name>
</gene>
<feature type="transmembrane region" description="Helical" evidence="1">
    <location>
        <begin position="93"/>
        <end position="111"/>
    </location>
</feature>
<evidence type="ECO:0000313" key="3">
    <source>
        <dbReference type="EMBL" id="APC01738.1"/>
    </source>
</evidence>
<dbReference type="EMBL" id="CP015017">
    <property type="protein sequence ID" value="APC01738.1"/>
    <property type="molecule type" value="Genomic_DNA"/>
</dbReference>
<dbReference type="Pfam" id="PF00892">
    <property type="entry name" value="EamA"/>
    <property type="match status" value="1"/>
</dbReference>
<feature type="transmembrane region" description="Helical" evidence="1">
    <location>
        <begin position="30"/>
        <end position="54"/>
    </location>
</feature>
<feature type="transmembrane region" description="Helical" evidence="1">
    <location>
        <begin position="174"/>
        <end position="192"/>
    </location>
</feature>
<name>A0AAC9NIS4_9BURK</name>
<dbReference type="PANTHER" id="PTHR22911">
    <property type="entry name" value="ACYL-MALONYL CONDENSING ENZYME-RELATED"/>
    <property type="match status" value="1"/>
</dbReference>
<feature type="domain" description="EamA" evidence="2">
    <location>
        <begin position="4"/>
        <end position="135"/>
    </location>
</feature>
<reference evidence="3" key="1">
    <citation type="journal article" date="2017" name="Appl. Environ. Microbiol.">
        <title>Microdiversification of a pelagic Polynucleobacter species is mainly driven by acquisition of genomic islands from a partially interspecific gene pool.</title>
        <authorList>
            <person name="Hoetzinger M."/>
            <person name="Hahn M.W."/>
            <person name="Jezberova J."/>
            <person name="Schmidt J."/>
            <person name="Koll U."/>
        </authorList>
    </citation>
    <scope>NUCLEOTIDE SEQUENCE</scope>
    <source>
        <strain evidence="3">MWH-RechtKol4</strain>
    </source>
</reference>
<dbReference type="AlphaFoldDB" id="A0AAC9NIS4"/>
<evidence type="ECO:0000256" key="1">
    <source>
        <dbReference type="SAM" id="Phobius"/>
    </source>
</evidence>
<dbReference type="InterPro" id="IPR037185">
    <property type="entry name" value="EmrE-like"/>
</dbReference>
<evidence type="ECO:0000313" key="4">
    <source>
        <dbReference type="Proteomes" id="UP000182060"/>
    </source>
</evidence>
<protein>
    <recommendedName>
        <fullName evidence="2">EamA domain-containing protein</fullName>
    </recommendedName>
</protein>
<keyword evidence="1" id="KW-0812">Transmembrane</keyword>
<feature type="transmembrane region" description="Helical" evidence="1">
    <location>
        <begin position="118"/>
        <end position="135"/>
    </location>
</feature>
<dbReference type="GO" id="GO:0016020">
    <property type="term" value="C:membrane"/>
    <property type="evidence" value="ECO:0007669"/>
    <property type="project" value="InterPro"/>
</dbReference>
<dbReference type="RefSeq" id="WP_071539602.1">
    <property type="nucleotide sequence ID" value="NZ_CP015016.1"/>
</dbReference>
<dbReference type="PANTHER" id="PTHR22911:SF103">
    <property type="entry name" value="BLR2811 PROTEIN"/>
    <property type="match status" value="1"/>
</dbReference>
<feature type="transmembrane region" description="Helical" evidence="1">
    <location>
        <begin position="66"/>
        <end position="87"/>
    </location>
</feature>
<accession>A0AAC9NIS4</accession>
<dbReference type="SUPFAM" id="SSF103481">
    <property type="entry name" value="Multidrug resistance efflux transporter EmrE"/>
    <property type="match status" value="2"/>
</dbReference>
<feature type="transmembrane region" description="Helical" evidence="1">
    <location>
        <begin position="204"/>
        <end position="226"/>
    </location>
</feature>
<keyword evidence="1" id="KW-1133">Transmembrane helix</keyword>
<dbReference type="Proteomes" id="UP000182060">
    <property type="component" value="Chromosome"/>
</dbReference>
<sequence>MNSPIFLFILSGICFSTVDAIAKILVQDTNLIAVVWSRFFGQLLLAAPIAWYFLGKDFWRTHHLGLQLFRSCLLVASATLFFAGLNWLPLAEASSITFTAPIWVAILSGPILGERVGLKEWLVAGIGFLGILFIARPGSAIFHLAALLLVMMAFLNAIFQLYTRKLIRDSAYTTFFYSGIVGLIVSTALLPYSDPLPTLPVYEYVLFGLLGFLGGLAHLLVVLAFYQMRPYKLTPLVFLQLIWAVGYGYLIFGQLPDRLSVVGMILIAASGIWLIWNHRSTGIEDPNKV</sequence>
<proteinExistence type="predicted"/>
<feature type="transmembrane region" description="Helical" evidence="1">
    <location>
        <begin position="233"/>
        <end position="252"/>
    </location>
</feature>
<feature type="transmembrane region" description="Helical" evidence="1">
    <location>
        <begin position="258"/>
        <end position="276"/>
    </location>
</feature>
<evidence type="ECO:0000259" key="2">
    <source>
        <dbReference type="Pfam" id="PF00892"/>
    </source>
</evidence>